<keyword evidence="3" id="KW-1003">Cell membrane</keyword>
<keyword evidence="6 8" id="KW-0472">Membrane</keyword>
<keyword evidence="10" id="KW-1185">Reference proteome</keyword>
<dbReference type="PANTHER" id="PTHR30561:SF1">
    <property type="entry name" value="MULTIDRUG TRANSPORTER EMRE"/>
    <property type="match status" value="1"/>
</dbReference>
<evidence type="ECO:0000256" key="5">
    <source>
        <dbReference type="ARBA" id="ARBA00022989"/>
    </source>
</evidence>
<feature type="transmembrane region" description="Helical" evidence="8">
    <location>
        <begin position="85"/>
        <end position="102"/>
    </location>
</feature>
<reference evidence="9 10" key="1">
    <citation type="submission" date="2020-02" db="EMBL/GenBank/DDBJ databases">
        <title>Genome sequencing, annotation and comparative genomic analysis of Bacillus tequilensis EA-CB0015, an effective biological control agent against Pseudocercospora fijiensis in banana plants.</title>
        <authorList>
            <person name="Cuellar-Gaviria T.Z."/>
            <person name="Ju K.-S."/>
            <person name="Villegas-Escobar V."/>
        </authorList>
    </citation>
    <scope>NUCLEOTIDE SEQUENCE [LARGE SCALE GENOMIC DNA]</scope>
    <source>
        <strain evidence="9 10">EA-CB0015</strain>
    </source>
</reference>
<dbReference type="InterPro" id="IPR000390">
    <property type="entry name" value="Small_drug/metabolite_transptr"/>
</dbReference>
<dbReference type="PANTHER" id="PTHR30561">
    <property type="entry name" value="SMR FAMILY PROTON-DEPENDENT DRUG EFFLUX TRANSPORTER SUGE"/>
    <property type="match status" value="1"/>
</dbReference>
<keyword evidence="5 8" id="KW-1133">Transmembrane helix</keyword>
<evidence type="ECO:0000256" key="6">
    <source>
        <dbReference type="ARBA" id="ARBA00023136"/>
    </source>
</evidence>
<dbReference type="FunFam" id="1.10.3730.20:FF:000001">
    <property type="entry name" value="Quaternary ammonium compound resistance transporter SugE"/>
    <property type="match status" value="1"/>
</dbReference>
<feature type="transmembrane region" description="Helical" evidence="8">
    <location>
        <begin position="59"/>
        <end position="79"/>
    </location>
</feature>
<proteinExistence type="inferred from homology"/>
<evidence type="ECO:0000256" key="1">
    <source>
        <dbReference type="ARBA" id="ARBA00004651"/>
    </source>
</evidence>
<evidence type="ECO:0000256" key="2">
    <source>
        <dbReference type="ARBA" id="ARBA00022448"/>
    </source>
</evidence>
<protein>
    <submittedName>
        <fullName evidence="9">Multidrug efflux SMR transporter subunit EbrB</fullName>
    </submittedName>
</protein>
<organism evidence="9 10">
    <name type="scientific">Bacillus tequilensis</name>
    <dbReference type="NCBI Taxonomy" id="227866"/>
    <lineage>
        <taxon>Bacteria</taxon>
        <taxon>Bacillati</taxon>
        <taxon>Bacillota</taxon>
        <taxon>Bacilli</taxon>
        <taxon>Bacillales</taxon>
        <taxon>Bacillaceae</taxon>
        <taxon>Bacillus</taxon>
    </lineage>
</organism>
<comment type="subcellular location">
    <subcellularLocation>
        <location evidence="1 7">Cell membrane</location>
        <topology evidence="1 7">Multi-pass membrane protein</topology>
    </subcellularLocation>
</comment>
<dbReference type="KEGG" id="bteq:G4P54_08940"/>
<dbReference type="InterPro" id="IPR045324">
    <property type="entry name" value="Small_multidrug_res"/>
</dbReference>
<evidence type="ECO:0000256" key="8">
    <source>
        <dbReference type="SAM" id="Phobius"/>
    </source>
</evidence>
<dbReference type="EMBL" id="CP048852">
    <property type="protein sequence ID" value="QIW79924.1"/>
    <property type="molecule type" value="Genomic_DNA"/>
</dbReference>
<dbReference type="RefSeq" id="WP_167872400.1">
    <property type="nucleotide sequence ID" value="NZ_CP048852.1"/>
</dbReference>
<gene>
    <name evidence="9" type="primary">ebrB</name>
    <name evidence="9" type="ORF">G4P54_08940</name>
</gene>
<dbReference type="InterPro" id="IPR037185">
    <property type="entry name" value="EmrE-like"/>
</dbReference>
<accession>A0A6H0WIF4</accession>
<keyword evidence="4 7" id="KW-0812">Transmembrane</keyword>
<name>A0A6H0WIF4_9BACI</name>
<sequence length="117" mass="12182">MKGLLYLALAIVSEVFGSTMLKLSEGFTQGLPIVGVIAGFLSAFTFLSFSLKTIDLSSAYATWSGVGTALTAIVGFLLFGETISLKGVFGLTLVIAGVIVLNQSKAPAKDKKQTACE</sequence>
<dbReference type="AlphaFoldDB" id="A0A6H0WIF4"/>
<dbReference type="Proteomes" id="UP000501914">
    <property type="component" value="Chromosome"/>
</dbReference>
<dbReference type="GO" id="GO:0005886">
    <property type="term" value="C:plasma membrane"/>
    <property type="evidence" value="ECO:0007669"/>
    <property type="project" value="UniProtKB-SubCell"/>
</dbReference>
<dbReference type="GO" id="GO:0022857">
    <property type="term" value="F:transmembrane transporter activity"/>
    <property type="evidence" value="ECO:0007669"/>
    <property type="project" value="InterPro"/>
</dbReference>
<dbReference type="Pfam" id="PF00893">
    <property type="entry name" value="Multi_Drug_Res"/>
    <property type="match status" value="1"/>
</dbReference>
<comment type="similarity">
    <text evidence="7">Belongs to the drug/metabolite transporter (DMT) superfamily. Small multidrug resistance (SMR) (TC 2.A.7.1) family.</text>
</comment>
<evidence type="ECO:0000313" key="9">
    <source>
        <dbReference type="EMBL" id="QIW79924.1"/>
    </source>
</evidence>
<feature type="transmembrane region" description="Helical" evidence="8">
    <location>
        <begin position="27"/>
        <end position="47"/>
    </location>
</feature>
<evidence type="ECO:0000313" key="10">
    <source>
        <dbReference type="Proteomes" id="UP000501914"/>
    </source>
</evidence>
<keyword evidence="2" id="KW-0813">Transport</keyword>
<evidence type="ECO:0000256" key="4">
    <source>
        <dbReference type="ARBA" id="ARBA00022692"/>
    </source>
</evidence>
<dbReference type="SUPFAM" id="SSF103481">
    <property type="entry name" value="Multidrug resistance efflux transporter EmrE"/>
    <property type="match status" value="1"/>
</dbReference>
<dbReference type="Gene3D" id="1.10.3730.20">
    <property type="match status" value="1"/>
</dbReference>
<evidence type="ECO:0000256" key="3">
    <source>
        <dbReference type="ARBA" id="ARBA00022475"/>
    </source>
</evidence>
<evidence type="ECO:0000256" key="7">
    <source>
        <dbReference type="RuleBase" id="RU003942"/>
    </source>
</evidence>